<name>A0A0A9C0R4_ARUDO</name>
<protein>
    <submittedName>
        <fullName evidence="1">Uncharacterized protein</fullName>
    </submittedName>
</protein>
<sequence length="62" mass="6320">MKDMPASLASVSSCSSPHTSLSICAFSGSTNLTLFDLLGSVCRFISLRADDSANPSSSSSSS</sequence>
<reference evidence="1" key="2">
    <citation type="journal article" date="2015" name="Data Brief">
        <title>Shoot transcriptome of the giant reed, Arundo donax.</title>
        <authorList>
            <person name="Barrero R.A."/>
            <person name="Guerrero F.D."/>
            <person name="Moolhuijzen P."/>
            <person name="Goolsby J.A."/>
            <person name="Tidwell J."/>
            <person name="Bellgard S.E."/>
            <person name="Bellgard M.I."/>
        </authorList>
    </citation>
    <scope>NUCLEOTIDE SEQUENCE</scope>
    <source>
        <tissue evidence="1">Shoot tissue taken approximately 20 cm above the soil surface</tissue>
    </source>
</reference>
<proteinExistence type="predicted"/>
<dbReference type="EMBL" id="GBRH01232808">
    <property type="protein sequence ID" value="JAD65087.1"/>
    <property type="molecule type" value="Transcribed_RNA"/>
</dbReference>
<reference evidence="1" key="1">
    <citation type="submission" date="2014-09" db="EMBL/GenBank/DDBJ databases">
        <authorList>
            <person name="Magalhaes I.L.F."/>
            <person name="Oliveira U."/>
            <person name="Santos F.R."/>
            <person name="Vidigal T.H.D.A."/>
            <person name="Brescovit A.D."/>
            <person name="Santos A.J."/>
        </authorList>
    </citation>
    <scope>NUCLEOTIDE SEQUENCE</scope>
    <source>
        <tissue evidence="1">Shoot tissue taken approximately 20 cm above the soil surface</tissue>
    </source>
</reference>
<accession>A0A0A9C0R4</accession>
<dbReference type="AlphaFoldDB" id="A0A0A9C0R4"/>
<evidence type="ECO:0000313" key="1">
    <source>
        <dbReference type="EMBL" id="JAD65087.1"/>
    </source>
</evidence>
<organism evidence="1">
    <name type="scientific">Arundo donax</name>
    <name type="common">Giant reed</name>
    <name type="synonym">Donax arundinaceus</name>
    <dbReference type="NCBI Taxonomy" id="35708"/>
    <lineage>
        <taxon>Eukaryota</taxon>
        <taxon>Viridiplantae</taxon>
        <taxon>Streptophyta</taxon>
        <taxon>Embryophyta</taxon>
        <taxon>Tracheophyta</taxon>
        <taxon>Spermatophyta</taxon>
        <taxon>Magnoliopsida</taxon>
        <taxon>Liliopsida</taxon>
        <taxon>Poales</taxon>
        <taxon>Poaceae</taxon>
        <taxon>PACMAD clade</taxon>
        <taxon>Arundinoideae</taxon>
        <taxon>Arundineae</taxon>
        <taxon>Arundo</taxon>
    </lineage>
</organism>